<protein>
    <submittedName>
        <fullName evidence="1">Isoprenoid synthase domain-containing protein</fullName>
    </submittedName>
</protein>
<comment type="caution">
    <text evidence="1">The sequence shown here is derived from an EMBL/GenBank/DDBJ whole genome shotgun (WGS) entry which is preliminary data.</text>
</comment>
<accession>A0ACC0U5P1</accession>
<organism evidence="1 2">
    <name type="scientific">Russula earlei</name>
    <dbReference type="NCBI Taxonomy" id="71964"/>
    <lineage>
        <taxon>Eukaryota</taxon>
        <taxon>Fungi</taxon>
        <taxon>Dikarya</taxon>
        <taxon>Basidiomycota</taxon>
        <taxon>Agaricomycotina</taxon>
        <taxon>Agaricomycetes</taxon>
        <taxon>Russulales</taxon>
        <taxon>Russulaceae</taxon>
        <taxon>Russula</taxon>
    </lineage>
</organism>
<keyword evidence="2" id="KW-1185">Reference proteome</keyword>
<evidence type="ECO:0000313" key="2">
    <source>
        <dbReference type="Proteomes" id="UP001207468"/>
    </source>
</evidence>
<dbReference type="EMBL" id="JAGFNK010000144">
    <property type="protein sequence ID" value="KAI9507020.1"/>
    <property type="molecule type" value="Genomic_DNA"/>
</dbReference>
<name>A0ACC0U5P1_9AGAM</name>
<evidence type="ECO:0000313" key="1">
    <source>
        <dbReference type="EMBL" id="KAI9507020.1"/>
    </source>
</evidence>
<dbReference type="Proteomes" id="UP001207468">
    <property type="component" value="Unassembled WGS sequence"/>
</dbReference>
<reference evidence="1" key="1">
    <citation type="submission" date="2021-03" db="EMBL/GenBank/DDBJ databases">
        <title>Evolutionary priming and transition to the ectomycorrhizal habit in an iconic lineage of mushroom-forming fungi: is preadaptation a requirement?</title>
        <authorList>
            <consortium name="DOE Joint Genome Institute"/>
            <person name="Looney B.P."/>
            <person name="Miyauchi S."/>
            <person name="Morin E."/>
            <person name="Drula E."/>
            <person name="Courty P.E."/>
            <person name="Chicoki N."/>
            <person name="Fauchery L."/>
            <person name="Kohler A."/>
            <person name="Kuo A."/>
            <person name="LaButti K."/>
            <person name="Pangilinan J."/>
            <person name="Lipzen A."/>
            <person name="Riley R."/>
            <person name="Andreopoulos W."/>
            <person name="He G."/>
            <person name="Johnson J."/>
            <person name="Barry K.W."/>
            <person name="Grigoriev I.V."/>
            <person name="Nagy L."/>
            <person name="Hibbett D."/>
            <person name="Henrissat B."/>
            <person name="Matheny P.B."/>
            <person name="Labbe J."/>
            <person name="Martin A.F."/>
        </authorList>
    </citation>
    <scope>NUCLEOTIDE SEQUENCE</scope>
    <source>
        <strain evidence="1">BPL698</strain>
    </source>
</reference>
<gene>
    <name evidence="1" type="ORF">F5148DRAFT_981958</name>
</gene>
<sequence>MIQSPSYFVLPDLFSLSTAFRDATNPFWKRASAESRRWVNSYAVFADRRRAFFFQGQSELLSSHCYPYAGYEEFRTCCDLVNLLFVIDELSDEQCYGDARRTGDIFLQVMRDPTWTDGSKLARMTADFRARLITTAKPKTFSRFLAHCDAYIDSVVQEAGLRDRGEVLQLHDYVHLRRENSAVRVCFGVISYILGIDLPDEVFADPTFQRIYFSAVDMVCWANDLYSYNMELNSGLEGNNFITVLMRTKNMDIQAACNFVGAHYKQLMDDFLDAKSSLRSFGPEVDVDVKRYIEACQHWPAGNLVWSFETPRYFGARREQILRTRIVPLKPLEREPFKEDD</sequence>
<proteinExistence type="predicted"/>